<name>A0ABS9MIJ4_9FIRM</name>
<organism evidence="1 2">
    <name type="scientific">Anaeromassilibacillus senegalensis</name>
    <dbReference type="NCBI Taxonomy" id="1673717"/>
    <lineage>
        <taxon>Bacteria</taxon>
        <taxon>Bacillati</taxon>
        <taxon>Bacillota</taxon>
        <taxon>Clostridia</taxon>
        <taxon>Eubacteriales</taxon>
        <taxon>Acutalibacteraceae</taxon>
        <taxon>Anaeromassilibacillus</taxon>
    </lineage>
</organism>
<dbReference type="EMBL" id="JAKNHQ010000007">
    <property type="protein sequence ID" value="MCG4610625.1"/>
    <property type="molecule type" value="Genomic_DNA"/>
</dbReference>
<protein>
    <submittedName>
        <fullName evidence="1">Uncharacterized protein</fullName>
    </submittedName>
</protein>
<evidence type="ECO:0000313" key="2">
    <source>
        <dbReference type="Proteomes" id="UP001298681"/>
    </source>
</evidence>
<comment type="caution">
    <text evidence="1">The sequence shown here is derived from an EMBL/GenBank/DDBJ whole genome shotgun (WGS) entry which is preliminary data.</text>
</comment>
<reference evidence="1 2" key="1">
    <citation type="submission" date="2022-01" db="EMBL/GenBank/DDBJ databases">
        <title>Collection of gut derived symbiotic bacterial strains cultured from healthy donors.</title>
        <authorList>
            <person name="Lin H."/>
            <person name="Kohout C."/>
            <person name="Waligurski E."/>
            <person name="Pamer E.G."/>
        </authorList>
    </citation>
    <scope>NUCLEOTIDE SEQUENCE [LARGE SCALE GENOMIC DNA]</scope>
    <source>
        <strain evidence="1 2">DFI.7.58</strain>
    </source>
</reference>
<sequence length="127" mass="14444">MKAIEILALDATEPDNQRWKALVEQYAKTAASFEIHCWNEETEWIALALQYGNYKQTDWAFGKIVSGSVTPEFLQMLLGLPKPTDTEIYNKMTPFFSIFFDNGFSSEHYGTELHVCEGASCENHIAL</sequence>
<keyword evidence="2" id="KW-1185">Reference proteome</keyword>
<evidence type="ECO:0000313" key="1">
    <source>
        <dbReference type="EMBL" id="MCG4610625.1"/>
    </source>
</evidence>
<dbReference type="RefSeq" id="WP_191521403.1">
    <property type="nucleotide sequence ID" value="NZ_JAKNHQ010000007.1"/>
</dbReference>
<dbReference type="Proteomes" id="UP001298681">
    <property type="component" value="Unassembled WGS sequence"/>
</dbReference>
<proteinExistence type="predicted"/>
<accession>A0ABS9MIJ4</accession>
<gene>
    <name evidence="1" type="ORF">L0P57_06720</name>
</gene>